<dbReference type="AlphaFoldDB" id="A0A0H3KBW1"/>
<proteinExistence type="predicted"/>
<dbReference type="RefSeq" id="WP_011244454.1">
    <property type="nucleotide sequence ID" value="NC_006576.1"/>
</dbReference>
<accession>A0A0H3KBW1</accession>
<organism evidence="1 2">
    <name type="scientific">Synechococcus sp. (strain ATCC 27144 / PCC 6301 / SAUG 1402/1)</name>
    <name type="common">Anacystis nidulans</name>
    <dbReference type="NCBI Taxonomy" id="269084"/>
    <lineage>
        <taxon>Bacteria</taxon>
        <taxon>Bacillati</taxon>
        <taxon>Cyanobacteriota</taxon>
        <taxon>Cyanophyceae</taxon>
        <taxon>Synechococcales</taxon>
        <taxon>Synechococcaceae</taxon>
        <taxon>Synechococcus</taxon>
    </lineage>
</organism>
<gene>
    <name evidence="1" type="ordered locus">syc2144_c</name>
</gene>
<dbReference type="eggNOG" id="ENOG50336I5">
    <property type="taxonomic scope" value="Bacteria"/>
</dbReference>
<dbReference type="GeneID" id="72430823"/>
<sequence length="83" mass="9431">MILIEITNPHEIIRQRVGKLAAKLINVVADELPQVEKVLIEELAKELDQFGIKANFYSVNNLDMRNGGRLEISVPVHHEKMIS</sequence>
<evidence type="ECO:0000313" key="2">
    <source>
        <dbReference type="Proteomes" id="UP000001175"/>
    </source>
</evidence>
<dbReference type="EMBL" id="AP008231">
    <property type="protein sequence ID" value="BAD80334.1"/>
    <property type="molecule type" value="Genomic_DNA"/>
</dbReference>
<reference evidence="1 2" key="1">
    <citation type="journal article" date="2007" name="Photosyn. Res.">
        <title>Complete nucleotide sequence of the freshwater unicellular cyanobacterium Synechococcus elongatus PCC 6301 chromosome: gene content and organization.</title>
        <authorList>
            <person name="Sugita C."/>
            <person name="Ogata K."/>
            <person name="Shikata M."/>
            <person name="Jikuya H."/>
            <person name="Takano J."/>
            <person name="Furumichi M."/>
            <person name="Kanehisa M."/>
            <person name="Omata T."/>
            <person name="Sugiura M."/>
            <person name="Sugita M."/>
        </authorList>
    </citation>
    <scope>NUCLEOTIDE SEQUENCE [LARGE SCALE GENOMIC DNA]</scope>
    <source>
        <strain evidence="2">ATCC 27144 / PCC 6301 / SAUG 1402/1</strain>
    </source>
</reference>
<protein>
    <recommendedName>
        <fullName evidence="3">Cytochrome c oxidase subunit Va</fullName>
    </recommendedName>
</protein>
<evidence type="ECO:0008006" key="3">
    <source>
        <dbReference type="Google" id="ProtNLM"/>
    </source>
</evidence>
<dbReference type="KEGG" id="syc:syc2144_c"/>
<name>A0A0H3KBW1_SYNP6</name>
<evidence type="ECO:0000313" key="1">
    <source>
        <dbReference type="EMBL" id="BAD80334.1"/>
    </source>
</evidence>
<dbReference type="Proteomes" id="UP000001175">
    <property type="component" value="Chromosome"/>
</dbReference>